<dbReference type="GO" id="GO:0005886">
    <property type="term" value="C:plasma membrane"/>
    <property type="evidence" value="ECO:0007669"/>
    <property type="project" value="UniProtKB-SubCell"/>
</dbReference>
<feature type="transmembrane region" description="Helical" evidence="6">
    <location>
        <begin position="564"/>
        <end position="582"/>
    </location>
</feature>
<feature type="transmembrane region" description="Helical" evidence="6">
    <location>
        <begin position="20"/>
        <end position="39"/>
    </location>
</feature>
<evidence type="ECO:0000313" key="8">
    <source>
        <dbReference type="EMBL" id="CAA9549240.1"/>
    </source>
</evidence>
<dbReference type="InterPro" id="IPR050545">
    <property type="entry name" value="Mycobact_MmpL"/>
</dbReference>
<feature type="transmembrane region" description="Helical" evidence="6">
    <location>
        <begin position="708"/>
        <end position="733"/>
    </location>
</feature>
<evidence type="ECO:0000256" key="3">
    <source>
        <dbReference type="ARBA" id="ARBA00022692"/>
    </source>
</evidence>
<dbReference type="InterPro" id="IPR000731">
    <property type="entry name" value="SSD"/>
</dbReference>
<dbReference type="PROSITE" id="PS50156">
    <property type="entry name" value="SSD"/>
    <property type="match status" value="1"/>
</dbReference>
<dbReference type="PANTHER" id="PTHR33406:SF13">
    <property type="entry name" value="MEMBRANE PROTEIN YDFJ"/>
    <property type="match status" value="1"/>
</dbReference>
<dbReference type="Pfam" id="PF03176">
    <property type="entry name" value="MMPL"/>
    <property type="match status" value="2"/>
</dbReference>
<feature type="transmembrane region" description="Helical" evidence="6">
    <location>
        <begin position="298"/>
        <end position="318"/>
    </location>
</feature>
<dbReference type="AlphaFoldDB" id="A0A6J4UIT5"/>
<evidence type="ECO:0000259" key="7">
    <source>
        <dbReference type="PROSITE" id="PS50156"/>
    </source>
</evidence>
<dbReference type="PANTHER" id="PTHR33406">
    <property type="entry name" value="MEMBRANE PROTEIN MJ1562-RELATED"/>
    <property type="match status" value="1"/>
</dbReference>
<evidence type="ECO:0000256" key="2">
    <source>
        <dbReference type="ARBA" id="ARBA00022475"/>
    </source>
</evidence>
<feature type="domain" description="SSD" evidence="7">
    <location>
        <begin position="224"/>
        <end position="349"/>
    </location>
</feature>
<protein>
    <submittedName>
        <fullName evidence="8">Integral membrane protein</fullName>
    </submittedName>
</protein>
<proteinExistence type="predicted"/>
<keyword evidence="5 6" id="KW-0472">Membrane</keyword>
<dbReference type="EMBL" id="CADCWE010000179">
    <property type="protein sequence ID" value="CAA9549240.1"/>
    <property type="molecule type" value="Genomic_DNA"/>
</dbReference>
<keyword evidence="2" id="KW-1003">Cell membrane</keyword>
<dbReference type="SUPFAM" id="SSF82866">
    <property type="entry name" value="Multidrug efflux transporter AcrB transmembrane domain"/>
    <property type="match status" value="2"/>
</dbReference>
<feature type="transmembrane region" description="Helical" evidence="6">
    <location>
        <begin position="324"/>
        <end position="350"/>
    </location>
</feature>
<organism evidence="8">
    <name type="scientific">uncultured Thermomicrobiales bacterium</name>
    <dbReference type="NCBI Taxonomy" id="1645740"/>
    <lineage>
        <taxon>Bacteria</taxon>
        <taxon>Pseudomonadati</taxon>
        <taxon>Thermomicrobiota</taxon>
        <taxon>Thermomicrobia</taxon>
        <taxon>Thermomicrobiales</taxon>
        <taxon>environmental samples</taxon>
    </lineage>
</organism>
<evidence type="ECO:0000256" key="4">
    <source>
        <dbReference type="ARBA" id="ARBA00022989"/>
    </source>
</evidence>
<feature type="transmembrane region" description="Helical" evidence="6">
    <location>
        <begin position="594"/>
        <end position="612"/>
    </location>
</feature>
<reference evidence="8" key="1">
    <citation type="submission" date="2020-02" db="EMBL/GenBank/DDBJ databases">
        <authorList>
            <person name="Meier V. D."/>
        </authorList>
    </citation>
    <scope>NUCLEOTIDE SEQUENCE</scope>
    <source>
        <strain evidence="8">AVDCRST_MAG73</strain>
    </source>
</reference>
<feature type="transmembrane region" description="Helical" evidence="6">
    <location>
        <begin position="397"/>
        <end position="415"/>
    </location>
</feature>
<gene>
    <name evidence="8" type="ORF">AVDCRST_MAG73-2723</name>
</gene>
<keyword evidence="3 6" id="KW-0812">Transmembrane</keyword>
<feature type="transmembrane region" description="Helical" evidence="6">
    <location>
        <begin position="249"/>
        <end position="271"/>
    </location>
</feature>
<accession>A0A6J4UIT5</accession>
<dbReference type="InterPro" id="IPR004869">
    <property type="entry name" value="MMPL_dom"/>
</dbReference>
<evidence type="ECO:0000256" key="1">
    <source>
        <dbReference type="ARBA" id="ARBA00004651"/>
    </source>
</evidence>
<feature type="transmembrane region" description="Helical" evidence="6">
    <location>
        <begin position="632"/>
        <end position="653"/>
    </location>
</feature>
<name>A0A6J4UIT5_9BACT</name>
<keyword evidence="4 6" id="KW-1133">Transmembrane helix</keyword>
<feature type="transmembrane region" description="Helical" evidence="6">
    <location>
        <begin position="680"/>
        <end position="702"/>
    </location>
</feature>
<comment type="subcellular location">
    <subcellularLocation>
        <location evidence="1">Cell membrane</location>
        <topology evidence="1">Multi-pass membrane protein</topology>
    </subcellularLocation>
</comment>
<feature type="transmembrane region" description="Helical" evidence="6">
    <location>
        <begin position="205"/>
        <end position="237"/>
    </location>
</feature>
<evidence type="ECO:0000256" key="6">
    <source>
        <dbReference type="SAM" id="Phobius"/>
    </source>
</evidence>
<sequence>MASDFSTAGLARSSARRPWWTVGAWVALLVVAVGLMAGLGMKTTSEVDFTNDPEAKHGLELIEAAGLSSGEPTNETVIVRHEGSTVDDPAFKARVEQVTAALRGMDGVVDPASVTNFYELSADAATAGGAAGLVSPNRQTTLIPVTLSGTLDDAATNAHQYLADLETQAGDGFEVLSVGFVSIGEENNVIAEEDLLQGEAFGIGAALVILIIVFGALVAAGVPLILAIVSIMISFGITAVLGQVLDLSFFITNMITMIGLAVGIDYALFVVERYREERRRGRTKAEAIGVAGGTASKAVAFSGGTVVLALAGMLLIPATIFQALAIGAIIVVVVAVFAALTLIPAVLSLLGDKIDWPRRRDYDAYALAHANEDPHNLDAVHRGFWGRITKTVMARPIVSVVAAVALLVLAAVPYFDINRGFAGVEAMPADSSARHGFEILNEEFSAGRLAPVQFAIEGSRDAAQTGIENLRAALAAETVEDGDGTKPAFLPIPDGEWASWNADGTVALLEATLTVPSNEARAYAEIEHLRDEIVPAAFAGSSAQVFVTGETAFNQDFFDMVQRYTPIVLAFVLGLSFVLLLLAFRSVVVSAKAIVMNLLSVGAAYGLLVLVFQKGVGADLFGFQQTPTIEAWLPIFLFCVLFGLSMDYHVFLLSRIREHYDATGRNTESVAVGLHSTAKIITGAALIMVAVFGGFAAGRLVMLQQMGFGLGVAVLLDATIVRSILVPSAMALLGDRNWYLPKWLTWLPDLRVEGAPLPAPKLAPVSSPTPMPEGAAD</sequence>
<dbReference type="Gene3D" id="1.20.1640.10">
    <property type="entry name" value="Multidrug efflux transporter AcrB transmembrane domain"/>
    <property type="match status" value="2"/>
</dbReference>
<evidence type="ECO:0000256" key="5">
    <source>
        <dbReference type="ARBA" id="ARBA00023136"/>
    </source>
</evidence>